<name>A0A0N5AHY4_9BILA</name>
<feature type="transmembrane region" description="Helical" evidence="5">
    <location>
        <begin position="47"/>
        <end position="66"/>
    </location>
</feature>
<keyword evidence="4 5" id="KW-0472">Membrane</keyword>
<evidence type="ECO:0000256" key="2">
    <source>
        <dbReference type="ARBA" id="ARBA00022692"/>
    </source>
</evidence>
<evidence type="ECO:0000313" key="6">
    <source>
        <dbReference type="Proteomes" id="UP000046393"/>
    </source>
</evidence>
<evidence type="ECO:0000256" key="4">
    <source>
        <dbReference type="ARBA" id="ARBA00023136"/>
    </source>
</evidence>
<keyword evidence="6" id="KW-1185">Reference proteome</keyword>
<protein>
    <submittedName>
        <fullName evidence="7">Tetraspanin</fullName>
    </submittedName>
</protein>
<dbReference type="InterPro" id="IPR007237">
    <property type="entry name" value="CD20-like"/>
</dbReference>
<reference evidence="7" key="1">
    <citation type="submission" date="2017-02" db="UniProtKB">
        <authorList>
            <consortium name="WormBaseParasite"/>
        </authorList>
    </citation>
    <scope>IDENTIFICATION</scope>
</reference>
<feature type="transmembrane region" description="Helical" evidence="5">
    <location>
        <begin position="78"/>
        <end position="100"/>
    </location>
</feature>
<comment type="subcellular location">
    <subcellularLocation>
        <location evidence="1">Membrane</location>
        <topology evidence="1">Multi-pass membrane protein</topology>
    </subcellularLocation>
</comment>
<dbReference type="GO" id="GO:0016020">
    <property type="term" value="C:membrane"/>
    <property type="evidence" value="ECO:0007669"/>
    <property type="project" value="UniProtKB-SubCell"/>
</dbReference>
<organism evidence="6 7">
    <name type="scientific">Syphacia muris</name>
    <dbReference type="NCBI Taxonomy" id="451379"/>
    <lineage>
        <taxon>Eukaryota</taxon>
        <taxon>Metazoa</taxon>
        <taxon>Ecdysozoa</taxon>
        <taxon>Nematoda</taxon>
        <taxon>Chromadorea</taxon>
        <taxon>Rhabditida</taxon>
        <taxon>Spirurina</taxon>
        <taxon>Oxyuridomorpha</taxon>
        <taxon>Oxyuroidea</taxon>
        <taxon>Oxyuridae</taxon>
        <taxon>Syphacia</taxon>
    </lineage>
</organism>
<proteinExistence type="predicted"/>
<dbReference type="Pfam" id="PF04103">
    <property type="entry name" value="CD20"/>
    <property type="match status" value="1"/>
</dbReference>
<sequence>MCNRPLNNHCIGIVLRLSSTLRGFVIEYGHLLDAFTSFNSSSCTFQALARCQVVVGFIAFILAVLADFLSTNESAFRIVAILECCSFYYLLTGIIGIIGAASKRRSFLLSFMLMSVHVAVIFVPTVIIVSSFDIHFNKAECFAQCEWHLLAPTLPRDSKCQILCGGLVTENQKDKMSRLGTDFRLDAGIIAASILEMLFGVGSALLSCRILGCLCQRQRKRTEEALTGLDLDMTPLREVGDKEEGAK</sequence>
<evidence type="ECO:0000256" key="3">
    <source>
        <dbReference type="ARBA" id="ARBA00022989"/>
    </source>
</evidence>
<evidence type="ECO:0000256" key="5">
    <source>
        <dbReference type="SAM" id="Phobius"/>
    </source>
</evidence>
<dbReference type="WBParaSite" id="SMUV_0000400401-mRNA-1">
    <property type="protein sequence ID" value="SMUV_0000400401-mRNA-1"/>
    <property type="gene ID" value="SMUV_0000400401"/>
</dbReference>
<dbReference type="Proteomes" id="UP000046393">
    <property type="component" value="Unplaced"/>
</dbReference>
<accession>A0A0N5AHY4</accession>
<evidence type="ECO:0000313" key="7">
    <source>
        <dbReference type="WBParaSite" id="SMUV_0000400401-mRNA-1"/>
    </source>
</evidence>
<keyword evidence="2 5" id="KW-0812">Transmembrane</keyword>
<keyword evidence="3 5" id="KW-1133">Transmembrane helix</keyword>
<evidence type="ECO:0000256" key="1">
    <source>
        <dbReference type="ARBA" id="ARBA00004141"/>
    </source>
</evidence>
<feature type="transmembrane region" description="Helical" evidence="5">
    <location>
        <begin position="107"/>
        <end position="129"/>
    </location>
</feature>
<dbReference type="AlphaFoldDB" id="A0A0N5AHY4"/>
<feature type="transmembrane region" description="Helical" evidence="5">
    <location>
        <begin position="187"/>
        <end position="211"/>
    </location>
</feature>